<evidence type="ECO:0008006" key="4">
    <source>
        <dbReference type="Google" id="ProtNLM"/>
    </source>
</evidence>
<dbReference type="CDD" id="cd07067">
    <property type="entry name" value="HP_PGM_like"/>
    <property type="match status" value="1"/>
</dbReference>
<evidence type="ECO:0000313" key="2">
    <source>
        <dbReference type="EMBL" id="KYG72809.1"/>
    </source>
</evidence>
<feature type="signal peptide" evidence="1">
    <location>
        <begin position="1"/>
        <end position="22"/>
    </location>
</feature>
<name>A0A150X264_9BACT</name>
<comment type="caution">
    <text evidence="2">The sequence shown here is derived from an EMBL/GenBank/DDBJ whole genome shotgun (WGS) entry which is preliminary data.</text>
</comment>
<dbReference type="Proteomes" id="UP000075615">
    <property type="component" value="Unassembled WGS sequence"/>
</dbReference>
<evidence type="ECO:0000256" key="1">
    <source>
        <dbReference type="SAM" id="SignalP"/>
    </source>
</evidence>
<protein>
    <recommendedName>
        <fullName evidence="4">Phosphoglycerate mutase</fullName>
    </recommendedName>
</protein>
<dbReference type="InterPro" id="IPR013078">
    <property type="entry name" value="His_Pase_superF_clade-1"/>
</dbReference>
<sequence length="170" mass="18758">MKNFLFVALFSFCVLGCTPQPAEVVDVPSTTFILVRHAEKGTDDPRNPSLNEEGNLRAEKLQNMLSSAEVGAIYSSPYKRTRETVAPLASQLGIEIQEYNPSENTFADEALKSYQGKTVLVSGHSNTVPGLANYLLGEEKFKQLDESEYSKIFIVTVDEIGKASVMVLNY</sequence>
<keyword evidence="3" id="KW-1185">Reference proteome</keyword>
<dbReference type="Gene3D" id="3.40.50.1240">
    <property type="entry name" value="Phosphoglycerate mutase-like"/>
    <property type="match status" value="1"/>
</dbReference>
<accession>A0A150X264</accession>
<proteinExistence type="predicted"/>
<dbReference type="Pfam" id="PF00300">
    <property type="entry name" value="His_Phos_1"/>
    <property type="match status" value="1"/>
</dbReference>
<dbReference type="AlphaFoldDB" id="A0A150X264"/>
<evidence type="ECO:0000313" key="3">
    <source>
        <dbReference type="Proteomes" id="UP000075615"/>
    </source>
</evidence>
<feature type="chain" id="PRO_5007574162" description="Phosphoglycerate mutase" evidence="1">
    <location>
        <begin position="23"/>
        <end position="170"/>
    </location>
</feature>
<keyword evidence="1" id="KW-0732">Signal</keyword>
<dbReference type="SMART" id="SM00855">
    <property type="entry name" value="PGAM"/>
    <property type="match status" value="1"/>
</dbReference>
<dbReference type="InterPro" id="IPR029033">
    <property type="entry name" value="His_PPase_superfam"/>
</dbReference>
<reference evidence="2 3" key="1">
    <citation type="submission" date="2016-01" db="EMBL/GenBank/DDBJ databases">
        <title>Genome sequencing of Roseivirga echinicomitans KMM 6058.</title>
        <authorList>
            <person name="Selvaratnam C."/>
            <person name="Thevarajoo S."/>
            <person name="Goh K.M."/>
            <person name="Ee R."/>
            <person name="Chan K.-G."/>
            <person name="Chong C.S."/>
        </authorList>
    </citation>
    <scope>NUCLEOTIDE SEQUENCE [LARGE SCALE GENOMIC DNA]</scope>
    <source>
        <strain evidence="2 3">KMM 6058</strain>
    </source>
</reference>
<dbReference type="OrthoDB" id="3296006at2"/>
<gene>
    <name evidence="2" type="ORF">AWN68_08890</name>
</gene>
<organism evidence="2 3">
    <name type="scientific">Roseivirga echinicomitans</name>
    <dbReference type="NCBI Taxonomy" id="296218"/>
    <lineage>
        <taxon>Bacteria</taxon>
        <taxon>Pseudomonadati</taxon>
        <taxon>Bacteroidota</taxon>
        <taxon>Cytophagia</taxon>
        <taxon>Cytophagales</taxon>
        <taxon>Roseivirgaceae</taxon>
        <taxon>Roseivirga</taxon>
    </lineage>
</organism>
<dbReference type="EMBL" id="LRDB01000050">
    <property type="protein sequence ID" value="KYG72809.1"/>
    <property type="molecule type" value="Genomic_DNA"/>
</dbReference>
<dbReference type="STRING" id="296218.AWN68_08890"/>
<dbReference type="SUPFAM" id="SSF53254">
    <property type="entry name" value="Phosphoglycerate mutase-like"/>
    <property type="match status" value="1"/>
</dbReference>
<dbReference type="RefSeq" id="WP_068417382.1">
    <property type="nucleotide sequence ID" value="NZ_LRDB01000050.1"/>
</dbReference>